<dbReference type="RefSeq" id="WP_009071242.1">
    <property type="nucleotide sequence ID" value="NZ_JH597761.1"/>
</dbReference>
<dbReference type="EMBL" id="JH597761">
    <property type="protein sequence ID" value="EHP70487.1"/>
    <property type="molecule type" value="Genomic_DNA"/>
</dbReference>
<proteinExistence type="predicted"/>
<dbReference type="SUPFAM" id="SSF54631">
    <property type="entry name" value="CBS-domain pair"/>
    <property type="match status" value="1"/>
</dbReference>
<dbReference type="Proteomes" id="UP000003980">
    <property type="component" value="Unassembled WGS sequence"/>
</dbReference>
<dbReference type="STRING" id="671065.MetMK1DRAFT_00009900"/>
<dbReference type="HOGENOM" id="CLU_040681_12_1_2"/>
<dbReference type="InterPro" id="IPR051257">
    <property type="entry name" value="Diverse_CBS-Domain"/>
</dbReference>
<gene>
    <name evidence="4" type="ORF">MetMK1DRAFT_00009900</name>
</gene>
<evidence type="ECO:0000259" key="3">
    <source>
        <dbReference type="PROSITE" id="PS51371"/>
    </source>
</evidence>
<dbReference type="CDD" id="cd09836">
    <property type="entry name" value="CBS_pair_arch"/>
    <property type="match status" value="1"/>
</dbReference>
<sequence length="129" mass="13932">MILKELIMRDPVTVEPEISIRDAARIMKREGVGSLLVVEGGEPKGLVTERDIVYAIASDVSLDSEVENIMSTNLVTAESTTEVSEAAMLMAGRKIRHLVVTEGGKVVGVISLRDVARVLGLITSDLSIW</sequence>
<dbReference type="SMART" id="SM00116">
    <property type="entry name" value="CBS"/>
    <property type="match status" value="2"/>
</dbReference>
<feature type="domain" description="CBS" evidence="3">
    <location>
        <begin position="7"/>
        <end position="64"/>
    </location>
</feature>
<name>H2C2L6_9CREN</name>
<protein>
    <submittedName>
        <fullName evidence="4">Putative signal-transduction protein containing cAMP-binding and CBS domains</fullName>
    </submittedName>
</protein>
<dbReference type="OrthoDB" id="65817at2157"/>
<dbReference type="eggNOG" id="arCOG00631">
    <property type="taxonomic scope" value="Archaea"/>
</dbReference>
<dbReference type="InterPro" id="IPR046342">
    <property type="entry name" value="CBS_dom_sf"/>
</dbReference>
<dbReference type="PANTHER" id="PTHR43080">
    <property type="entry name" value="CBS DOMAIN-CONTAINING PROTEIN CBSX3, MITOCHONDRIAL"/>
    <property type="match status" value="1"/>
</dbReference>
<dbReference type="Pfam" id="PF00571">
    <property type="entry name" value="CBS"/>
    <property type="match status" value="2"/>
</dbReference>
<evidence type="ECO:0000313" key="4">
    <source>
        <dbReference type="EMBL" id="EHP70487.1"/>
    </source>
</evidence>
<feature type="domain" description="CBS" evidence="3">
    <location>
        <begin position="70"/>
        <end position="126"/>
    </location>
</feature>
<evidence type="ECO:0000313" key="5">
    <source>
        <dbReference type="Proteomes" id="UP000003980"/>
    </source>
</evidence>
<dbReference type="Gene3D" id="3.10.580.10">
    <property type="entry name" value="CBS-domain"/>
    <property type="match status" value="1"/>
</dbReference>
<dbReference type="PANTHER" id="PTHR43080:SF2">
    <property type="entry name" value="CBS DOMAIN-CONTAINING PROTEIN"/>
    <property type="match status" value="1"/>
</dbReference>
<dbReference type="InterPro" id="IPR000644">
    <property type="entry name" value="CBS_dom"/>
</dbReference>
<accession>H2C2L6</accession>
<dbReference type="PROSITE" id="PS51371">
    <property type="entry name" value="CBS"/>
    <property type="match status" value="2"/>
</dbReference>
<reference evidence="4 5" key="1">
    <citation type="submission" date="2012-01" db="EMBL/GenBank/DDBJ databases">
        <title>Improved High-Quality Draft sequence of Metallosphaera yellowstonensis MK1.</title>
        <authorList>
            <consortium name="US DOE Joint Genome Institute"/>
            <person name="Lucas S."/>
            <person name="Han J."/>
            <person name="Cheng J.-F."/>
            <person name="Goodwin L."/>
            <person name="Pitluck S."/>
            <person name="Peters L."/>
            <person name="Teshima H."/>
            <person name="Detter J.C."/>
            <person name="Han C."/>
            <person name="Tapia R."/>
            <person name="Land M."/>
            <person name="Hauser L."/>
            <person name="Kyrpides N."/>
            <person name="Kozubal M."/>
            <person name="Macur R.E."/>
            <person name="Jay Z."/>
            <person name="Inskeep W."/>
            <person name="Woyke T."/>
        </authorList>
    </citation>
    <scope>NUCLEOTIDE SEQUENCE [LARGE SCALE GENOMIC DNA]</scope>
    <source>
        <strain evidence="4 5">MK1</strain>
    </source>
</reference>
<dbReference type="AlphaFoldDB" id="H2C2L6"/>
<keyword evidence="5" id="KW-1185">Reference proteome</keyword>
<organism evidence="4 5">
    <name type="scientific">Metallosphaera yellowstonensis MK1</name>
    <dbReference type="NCBI Taxonomy" id="671065"/>
    <lineage>
        <taxon>Archaea</taxon>
        <taxon>Thermoproteota</taxon>
        <taxon>Thermoprotei</taxon>
        <taxon>Sulfolobales</taxon>
        <taxon>Sulfolobaceae</taxon>
        <taxon>Metallosphaera</taxon>
    </lineage>
</organism>
<evidence type="ECO:0000256" key="2">
    <source>
        <dbReference type="PROSITE-ProRule" id="PRU00703"/>
    </source>
</evidence>
<keyword evidence="1 2" id="KW-0129">CBS domain</keyword>
<evidence type="ECO:0000256" key="1">
    <source>
        <dbReference type="ARBA" id="ARBA00023122"/>
    </source>
</evidence>